<evidence type="ECO:0000313" key="2">
    <source>
        <dbReference type="Proteomes" id="UP000541426"/>
    </source>
</evidence>
<reference evidence="1 2" key="1">
    <citation type="submission" date="2020-08" db="EMBL/GenBank/DDBJ databases">
        <title>Genomic Encyclopedia of Type Strains, Phase IV (KMG-IV): sequencing the most valuable type-strain genomes for metagenomic binning, comparative biology and taxonomic classification.</title>
        <authorList>
            <person name="Goeker M."/>
        </authorList>
    </citation>
    <scope>NUCLEOTIDE SEQUENCE [LARGE SCALE GENOMIC DNA]</scope>
    <source>
        <strain evidence="1 2">DSM 102235</strain>
    </source>
</reference>
<protein>
    <recommendedName>
        <fullName evidence="3">SnoaL-like polyketide cyclase</fullName>
    </recommendedName>
</protein>
<dbReference type="SUPFAM" id="SSF54427">
    <property type="entry name" value="NTF2-like"/>
    <property type="match status" value="2"/>
</dbReference>
<dbReference type="InterPro" id="IPR009959">
    <property type="entry name" value="Cyclase_SnoaL-like"/>
</dbReference>
<dbReference type="EMBL" id="JACIEJ010000001">
    <property type="protein sequence ID" value="MBB3983854.1"/>
    <property type="molecule type" value="Genomic_DNA"/>
</dbReference>
<accession>A0A7W6GS79</accession>
<dbReference type="GO" id="GO:0030638">
    <property type="term" value="P:polyketide metabolic process"/>
    <property type="evidence" value="ECO:0007669"/>
    <property type="project" value="InterPro"/>
</dbReference>
<sequence>MSFLPGFEEGWRDAPHFMSAVTQDIWGDRRLDRIRRLYAEDAVLRTPEGLLRGRDAILAEAQARLAAFPDMDVLPEDMIWAQSGYKSFTAAERHYVSATHDGPGLYGAPTGTPLGYRMLTDSWCRGDEVAEVWRVTDRAAILKALGHTPEGWARASIKAEGGPEDCVLPLTSETDLPPRHSATGNEDSWGQVLSDTLRRIMAGEVAVIGRQYDRAAELAYPGGETAIGHTEAERFWTALRASLPTAQFTVQHVIGVEEKPESPRASVRWVLEGRHDGFGLFGAPTGAPLLVMGITQVAFGPRGIYRDWTLFDPAAVWKQILLATGSV</sequence>
<evidence type="ECO:0000313" key="1">
    <source>
        <dbReference type="EMBL" id="MBB3983854.1"/>
    </source>
</evidence>
<dbReference type="Pfam" id="PF07366">
    <property type="entry name" value="SnoaL"/>
    <property type="match status" value="1"/>
</dbReference>
<proteinExistence type="predicted"/>
<organism evidence="1 2">
    <name type="scientific">Sagittula marina</name>
    <dbReference type="NCBI Taxonomy" id="943940"/>
    <lineage>
        <taxon>Bacteria</taxon>
        <taxon>Pseudomonadati</taxon>
        <taxon>Pseudomonadota</taxon>
        <taxon>Alphaproteobacteria</taxon>
        <taxon>Rhodobacterales</taxon>
        <taxon>Roseobacteraceae</taxon>
        <taxon>Sagittula</taxon>
    </lineage>
</organism>
<dbReference type="RefSeq" id="WP_183962497.1">
    <property type="nucleotide sequence ID" value="NZ_BAABBZ010000012.1"/>
</dbReference>
<keyword evidence="2" id="KW-1185">Reference proteome</keyword>
<dbReference type="Proteomes" id="UP000541426">
    <property type="component" value="Unassembled WGS sequence"/>
</dbReference>
<evidence type="ECO:0008006" key="3">
    <source>
        <dbReference type="Google" id="ProtNLM"/>
    </source>
</evidence>
<name>A0A7W6GS79_9RHOB</name>
<dbReference type="InterPro" id="IPR032710">
    <property type="entry name" value="NTF2-like_dom_sf"/>
</dbReference>
<dbReference type="AlphaFoldDB" id="A0A7W6GS79"/>
<comment type="caution">
    <text evidence="1">The sequence shown here is derived from an EMBL/GenBank/DDBJ whole genome shotgun (WGS) entry which is preliminary data.</text>
</comment>
<gene>
    <name evidence="1" type="ORF">GGQ68_000165</name>
</gene>
<dbReference type="Gene3D" id="3.10.450.50">
    <property type="match status" value="2"/>
</dbReference>